<feature type="transmembrane region" description="Helical" evidence="1">
    <location>
        <begin position="119"/>
        <end position="138"/>
    </location>
</feature>
<evidence type="ECO:0000313" key="3">
    <source>
        <dbReference type="Proteomes" id="UP000324222"/>
    </source>
</evidence>
<keyword evidence="1" id="KW-0812">Transmembrane</keyword>
<keyword evidence="1" id="KW-0472">Membrane</keyword>
<feature type="transmembrane region" description="Helical" evidence="1">
    <location>
        <begin position="94"/>
        <end position="113"/>
    </location>
</feature>
<dbReference type="EMBL" id="VSRR010014015">
    <property type="protein sequence ID" value="MPC56536.1"/>
    <property type="molecule type" value="Genomic_DNA"/>
</dbReference>
<accession>A0A5B7GG50</accession>
<evidence type="ECO:0000313" key="2">
    <source>
        <dbReference type="EMBL" id="MPC56536.1"/>
    </source>
</evidence>
<dbReference type="AlphaFoldDB" id="A0A5B7GG50"/>
<organism evidence="2 3">
    <name type="scientific">Portunus trituberculatus</name>
    <name type="common">Swimming crab</name>
    <name type="synonym">Neptunus trituberculatus</name>
    <dbReference type="NCBI Taxonomy" id="210409"/>
    <lineage>
        <taxon>Eukaryota</taxon>
        <taxon>Metazoa</taxon>
        <taxon>Ecdysozoa</taxon>
        <taxon>Arthropoda</taxon>
        <taxon>Crustacea</taxon>
        <taxon>Multicrustacea</taxon>
        <taxon>Malacostraca</taxon>
        <taxon>Eumalacostraca</taxon>
        <taxon>Eucarida</taxon>
        <taxon>Decapoda</taxon>
        <taxon>Pleocyemata</taxon>
        <taxon>Brachyura</taxon>
        <taxon>Eubrachyura</taxon>
        <taxon>Portunoidea</taxon>
        <taxon>Portunidae</taxon>
        <taxon>Portuninae</taxon>
        <taxon>Portunus</taxon>
    </lineage>
</organism>
<proteinExistence type="predicted"/>
<sequence length="139" mass="15696">MSQELKETRKKRGGGSTKDSAVSVFHQLAAFAALQAEVELLPENPDNLEADTDETDLFHKDTRKIRAQAAIFLKRANDILCDLCRLSLPVTAKYALLLMMHFPVFYLFSKSILEYLSTTVYMVAHQQSVALCFLLLSLR</sequence>
<dbReference type="Proteomes" id="UP000324222">
    <property type="component" value="Unassembled WGS sequence"/>
</dbReference>
<keyword evidence="3" id="KW-1185">Reference proteome</keyword>
<protein>
    <submittedName>
        <fullName evidence="2">Uncharacterized protein</fullName>
    </submittedName>
</protein>
<comment type="caution">
    <text evidence="2">The sequence shown here is derived from an EMBL/GenBank/DDBJ whole genome shotgun (WGS) entry which is preliminary data.</text>
</comment>
<keyword evidence="1" id="KW-1133">Transmembrane helix</keyword>
<name>A0A5B7GG50_PORTR</name>
<reference evidence="2 3" key="1">
    <citation type="submission" date="2019-05" db="EMBL/GenBank/DDBJ databases">
        <title>Another draft genome of Portunus trituberculatus and its Hox gene families provides insights of decapod evolution.</title>
        <authorList>
            <person name="Jeong J.-H."/>
            <person name="Song I."/>
            <person name="Kim S."/>
            <person name="Choi T."/>
            <person name="Kim D."/>
            <person name="Ryu S."/>
            <person name="Kim W."/>
        </authorList>
    </citation>
    <scope>NUCLEOTIDE SEQUENCE [LARGE SCALE GENOMIC DNA]</scope>
    <source>
        <tissue evidence="2">Muscle</tissue>
    </source>
</reference>
<evidence type="ECO:0000256" key="1">
    <source>
        <dbReference type="SAM" id="Phobius"/>
    </source>
</evidence>
<gene>
    <name evidence="2" type="ORF">E2C01_050498</name>
</gene>